<dbReference type="Proteomes" id="UP001629113">
    <property type="component" value="Unassembled WGS sequence"/>
</dbReference>
<evidence type="ECO:0000313" key="5">
    <source>
        <dbReference type="EMBL" id="KAL3421521.1"/>
    </source>
</evidence>
<dbReference type="PANTHER" id="PTHR19965">
    <property type="entry name" value="RNA AND EXPORT FACTOR BINDING PROTEIN"/>
    <property type="match status" value="1"/>
</dbReference>
<accession>A0ABR4PER0</accession>
<keyword evidence="1 2" id="KW-0694">RNA-binding</keyword>
<dbReference type="InterPro" id="IPR000504">
    <property type="entry name" value="RRM_dom"/>
</dbReference>
<dbReference type="SMART" id="SM01218">
    <property type="entry name" value="FoP_duplication"/>
    <property type="match status" value="1"/>
</dbReference>
<protein>
    <submittedName>
        <fullName evidence="5">RNA recognition domain-containing protein</fullName>
    </submittedName>
</protein>
<feature type="compositionally biased region" description="Basic residues" evidence="3">
    <location>
        <begin position="194"/>
        <end position="210"/>
    </location>
</feature>
<dbReference type="SMART" id="SM00360">
    <property type="entry name" value="RRM"/>
    <property type="match status" value="1"/>
</dbReference>
<feature type="compositionally biased region" description="Low complexity" evidence="3">
    <location>
        <begin position="225"/>
        <end position="242"/>
    </location>
</feature>
<feature type="region of interest" description="Disordered" evidence="3">
    <location>
        <begin position="1"/>
        <end position="77"/>
    </location>
</feature>
<dbReference type="InterPro" id="IPR051229">
    <property type="entry name" value="ALYREF_mRNA_export"/>
</dbReference>
<feature type="compositionally biased region" description="Low complexity" evidence="3">
    <location>
        <begin position="32"/>
        <end position="50"/>
    </location>
</feature>
<gene>
    <name evidence="5" type="ORF">PVAG01_07966</name>
</gene>
<dbReference type="PROSITE" id="PS50102">
    <property type="entry name" value="RRM"/>
    <property type="match status" value="1"/>
</dbReference>
<dbReference type="PANTHER" id="PTHR19965:SF35">
    <property type="entry name" value="RNA ANNEALING PROTEIN YRA1"/>
    <property type="match status" value="1"/>
</dbReference>
<feature type="compositionally biased region" description="Polar residues" evidence="3">
    <location>
        <begin position="177"/>
        <end position="189"/>
    </location>
</feature>
<keyword evidence="6" id="KW-1185">Reference proteome</keyword>
<dbReference type="Pfam" id="PF00076">
    <property type="entry name" value="RRM_1"/>
    <property type="match status" value="1"/>
</dbReference>
<evidence type="ECO:0000256" key="3">
    <source>
        <dbReference type="SAM" id="MobiDB-lite"/>
    </source>
</evidence>
<evidence type="ECO:0000256" key="1">
    <source>
        <dbReference type="ARBA" id="ARBA00022884"/>
    </source>
</evidence>
<dbReference type="EMBL" id="JBFCZG010000006">
    <property type="protein sequence ID" value="KAL3421521.1"/>
    <property type="molecule type" value="Genomic_DNA"/>
</dbReference>
<reference evidence="5 6" key="1">
    <citation type="submission" date="2024-06" db="EMBL/GenBank/DDBJ databases">
        <title>Complete genome of Phlyctema vagabunda strain 19-DSS-EL-015.</title>
        <authorList>
            <person name="Fiorenzani C."/>
        </authorList>
    </citation>
    <scope>NUCLEOTIDE SEQUENCE [LARGE SCALE GENOMIC DNA]</scope>
    <source>
        <strain evidence="5 6">19-DSS-EL-015</strain>
    </source>
</reference>
<sequence length="257" mass="26486">MSGKLDQSLDEILKTQRPAGRGGKARGRGGSARRAPAAGRTAGPAAPIGGIKKNLKQGKGAVKSVPTGPAGGAIDSKIQVGNLPKDVNESQIKEYFVKSVGPIKRVEISYGPGGVSRGIATIWFSRPDGATKALGALNGLLVDGRPMKIEVILDARRAATIPPPKGLSERIIAPKSQPKSAAVSKTTDASNTRGKGRSRGTRGRNPRPTKKTAEELDSEMADYFDNGAAAGTEAAATNGDAAPQSAANVDAMDEEIL</sequence>
<feature type="region of interest" description="Disordered" evidence="3">
    <location>
        <begin position="163"/>
        <end position="257"/>
    </location>
</feature>
<dbReference type="SUPFAM" id="SSF54928">
    <property type="entry name" value="RNA-binding domain, RBD"/>
    <property type="match status" value="1"/>
</dbReference>
<feature type="domain" description="RRM" evidence="4">
    <location>
        <begin position="76"/>
        <end position="154"/>
    </location>
</feature>
<evidence type="ECO:0000259" key="4">
    <source>
        <dbReference type="PROSITE" id="PS50102"/>
    </source>
</evidence>
<proteinExistence type="predicted"/>
<evidence type="ECO:0000313" key="6">
    <source>
        <dbReference type="Proteomes" id="UP001629113"/>
    </source>
</evidence>
<name>A0ABR4PER0_9HELO</name>
<evidence type="ECO:0000256" key="2">
    <source>
        <dbReference type="PROSITE-ProRule" id="PRU00176"/>
    </source>
</evidence>
<dbReference type="Pfam" id="PF13865">
    <property type="entry name" value="FoP_duplication"/>
    <property type="match status" value="1"/>
</dbReference>
<dbReference type="InterPro" id="IPR012677">
    <property type="entry name" value="Nucleotide-bd_a/b_plait_sf"/>
</dbReference>
<dbReference type="Gene3D" id="3.30.70.330">
    <property type="match status" value="1"/>
</dbReference>
<comment type="caution">
    <text evidence="5">The sequence shown here is derived from an EMBL/GenBank/DDBJ whole genome shotgun (WGS) entry which is preliminary data.</text>
</comment>
<dbReference type="InterPro" id="IPR025715">
    <property type="entry name" value="FoP_C"/>
</dbReference>
<dbReference type="InterPro" id="IPR035979">
    <property type="entry name" value="RBD_domain_sf"/>
</dbReference>
<organism evidence="5 6">
    <name type="scientific">Phlyctema vagabunda</name>
    <dbReference type="NCBI Taxonomy" id="108571"/>
    <lineage>
        <taxon>Eukaryota</taxon>
        <taxon>Fungi</taxon>
        <taxon>Dikarya</taxon>
        <taxon>Ascomycota</taxon>
        <taxon>Pezizomycotina</taxon>
        <taxon>Leotiomycetes</taxon>
        <taxon>Helotiales</taxon>
        <taxon>Dermateaceae</taxon>
        <taxon>Phlyctema</taxon>
    </lineage>
</organism>